<dbReference type="OrthoDB" id="2110451at2759"/>
<evidence type="ECO:0000313" key="3">
    <source>
        <dbReference type="Proteomes" id="UP000001429"/>
    </source>
</evidence>
<dbReference type="HOGENOM" id="CLU_1932495_0_0_1"/>
<dbReference type="InterPro" id="IPR024977">
    <property type="entry name" value="Apc4-like_WD40_dom"/>
</dbReference>
<gene>
    <name evidence="2" type="ORF">CAWG_04402</name>
</gene>
<feature type="non-terminal residue" evidence="2">
    <location>
        <position position="131"/>
    </location>
</feature>
<sequence>MKPMVTTLYNGKLPLALADPNGIFTWCPHLNLIFIAMNKMSIWCYRMNGERIYSINNKSIVKHIAFYREYFCLSGTDNLIKIYDSNNGQLVKVLPQEFDGVEFVGWNGTEYRVSVSMPMVYDLVSELDYLQ</sequence>
<dbReference type="PaxDb" id="5476-C4YQQ5"/>
<dbReference type="InterPro" id="IPR015943">
    <property type="entry name" value="WD40/YVTN_repeat-like_dom_sf"/>
</dbReference>
<evidence type="ECO:0000313" key="2">
    <source>
        <dbReference type="EMBL" id="EEQ46058.1"/>
    </source>
</evidence>
<dbReference type="Pfam" id="PF12894">
    <property type="entry name" value="ANAPC4_WD40"/>
    <property type="match status" value="1"/>
</dbReference>
<name>C4YQQ5_CANAW</name>
<keyword evidence="3" id="KW-1185">Reference proteome</keyword>
<feature type="domain" description="Anaphase-promoting complex subunit 4-like WD40" evidence="1">
    <location>
        <begin position="25"/>
        <end position="107"/>
    </location>
</feature>
<reference evidence="2 3" key="1">
    <citation type="journal article" date="2009" name="Nature">
        <title>Evolution of pathogenicity and sexual reproduction in eight Candida genomes.</title>
        <authorList>
            <person name="Butler G."/>
            <person name="Rasmussen M.D."/>
            <person name="Lin M.F."/>
            <person name="Santos M.A."/>
            <person name="Sakthikumar S."/>
            <person name="Munro C.A."/>
            <person name="Rheinbay E."/>
            <person name="Grabherr M."/>
            <person name="Forche A."/>
            <person name="Reedy J.L."/>
            <person name="Agrafioti I."/>
            <person name="Arnaud M.B."/>
            <person name="Bates S."/>
            <person name="Brown A.J."/>
            <person name="Brunke S."/>
            <person name="Costanzo M.C."/>
            <person name="Fitzpatrick D.A."/>
            <person name="de Groot P.W."/>
            <person name="Harris D."/>
            <person name="Hoyer L.L."/>
            <person name="Hube B."/>
            <person name="Klis F.M."/>
            <person name="Kodira C."/>
            <person name="Lennard N."/>
            <person name="Logue M.E."/>
            <person name="Martin R."/>
            <person name="Neiman A.M."/>
            <person name="Nikolaou E."/>
            <person name="Quail M.A."/>
            <person name="Quinn J."/>
            <person name="Santos M.C."/>
            <person name="Schmitzberger F.F."/>
            <person name="Sherlock G."/>
            <person name="Shah P."/>
            <person name="Silverstein K.A."/>
            <person name="Skrzypek M.S."/>
            <person name="Soll D."/>
            <person name="Staggs R."/>
            <person name="Stansfield I."/>
            <person name="Stumpf M.P."/>
            <person name="Sudbery P.E."/>
            <person name="Srikantha T."/>
            <person name="Zeng Q."/>
            <person name="Berman J."/>
            <person name="Berriman M."/>
            <person name="Heitman J."/>
            <person name="Gow N.A."/>
            <person name="Lorenz M.C."/>
            <person name="Birren B.W."/>
            <person name="Kellis M."/>
            <person name="Cuomo C.A."/>
        </authorList>
    </citation>
    <scope>NUCLEOTIDE SEQUENCE [LARGE SCALE GENOMIC DNA]</scope>
    <source>
        <strain evidence="2 3">WO-1</strain>
    </source>
</reference>
<dbReference type="Gene3D" id="2.130.10.10">
    <property type="entry name" value="YVTN repeat-like/Quinoprotein amine dehydrogenase"/>
    <property type="match status" value="1"/>
</dbReference>
<organism evidence="2 3">
    <name type="scientific">Candida albicans (strain WO-1)</name>
    <name type="common">Yeast</name>
    <dbReference type="NCBI Taxonomy" id="294748"/>
    <lineage>
        <taxon>Eukaryota</taxon>
        <taxon>Fungi</taxon>
        <taxon>Dikarya</taxon>
        <taxon>Ascomycota</taxon>
        <taxon>Saccharomycotina</taxon>
        <taxon>Pichiomycetes</taxon>
        <taxon>Debaryomycetaceae</taxon>
        <taxon>Candida/Lodderomyces clade</taxon>
        <taxon>Candida</taxon>
    </lineage>
</organism>
<dbReference type="InterPro" id="IPR036322">
    <property type="entry name" value="WD40_repeat_dom_sf"/>
</dbReference>
<dbReference type="VEuPathDB" id="FungiDB:CAWG_04402"/>
<dbReference type="Proteomes" id="UP000001429">
    <property type="component" value="Chromosome 5"/>
</dbReference>
<accession>C4YQQ5</accession>
<dbReference type="EMBL" id="CM000311">
    <property type="protein sequence ID" value="EEQ46058.1"/>
    <property type="molecule type" value="Genomic_DNA"/>
</dbReference>
<dbReference type="AlphaFoldDB" id="C4YQQ5"/>
<protein>
    <recommendedName>
        <fullName evidence="1">Anaphase-promoting complex subunit 4-like WD40 domain-containing protein</fullName>
    </recommendedName>
</protein>
<dbReference type="SUPFAM" id="SSF50978">
    <property type="entry name" value="WD40 repeat-like"/>
    <property type="match status" value="1"/>
</dbReference>
<evidence type="ECO:0000259" key="1">
    <source>
        <dbReference type="Pfam" id="PF12894"/>
    </source>
</evidence>
<proteinExistence type="predicted"/>